<comment type="caution">
    <text evidence="2">The sequence shown here is derived from an EMBL/GenBank/DDBJ whole genome shotgun (WGS) entry which is preliminary data.</text>
</comment>
<evidence type="ECO:0000313" key="2">
    <source>
        <dbReference type="EMBL" id="NML42586.1"/>
    </source>
</evidence>
<dbReference type="PROSITE" id="PS51257">
    <property type="entry name" value="PROKAR_LIPOPROTEIN"/>
    <property type="match status" value="1"/>
</dbReference>
<dbReference type="EMBL" id="JABBFX010000001">
    <property type="protein sequence ID" value="NML42586.1"/>
    <property type="molecule type" value="Genomic_DNA"/>
</dbReference>
<evidence type="ECO:0000313" key="3">
    <source>
        <dbReference type="Proteomes" id="UP000541185"/>
    </source>
</evidence>
<feature type="signal peptide" evidence="1">
    <location>
        <begin position="1"/>
        <end position="18"/>
    </location>
</feature>
<feature type="chain" id="PRO_5032679116" evidence="1">
    <location>
        <begin position="19"/>
        <end position="175"/>
    </location>
</feature>
<keyword evidence="3" id="KW-1185">Reference proteome</keyword>
<gene>
    <name evidence="2" type="ORF">HHL11_02415</name>
</gene>
<sequence>MRVLVVLMALVLAACATAPRQEELALRLSPASLGHELALQQRMTVSSHGQSQQLDVALEVDAQAVRMAVMDFGQTVARLEWDGRDLNESRAKGWPEAVTGSRVLSDLQLVHWPLAAIRPALPAGWSVDEAADRARTVRYGDTPMIRVRYPAPGSAELENLAVGYRLRLDAWPEAR</sequence>
<dbReference type="Pfam" id="PF11659">
    <property type="entry name" value="DUF3261"/>
    <property type="match status" value="1"/>
</dbReference>
<dbReference type="RefSeq" id="WP_169416790.1">
    <property type="nucleotide sequence ID" value="NZ_JABBFX010000001.1"/>
</dbReference>
<organism evidence="2 3">
    <name type="scientific">Ramlibacter agri</name>
    <dbReference type="NCBI Taxonomy" id="2728837"/>
    <lineage>
        <taxon>Bacteria</taxon>
        <taxon>Pseudomonadati</taxon>
        <taxon>Pseudomonadota</taxon>
        <taxon>Betaproteobacteria</taxon>
        <taxon>Burkholderiales</taxon>
        <taxon>Comamonadaceae</taxon>
        <taxon>Ramlibacter</taxon>
    </lineage>
</organism>
<name>A0A848GVC5_9BURK</name>
<accession>A0A848GVC5</accession>
<dbReference type="InterPro" id="IPR021675">
    <property type="entry name" value="DUF3261"/>
</dbReference>
<reference evidence="2 3" key="1">
    <citation type="submission" date="2020-04" db="EMBL/GenBank/DDBJ databases">
        <title>Ramlibacter sp. G-1-2-2 isolated from soil.</title>
        <authorList>
            <person name="Dahal R.H."/>
        </authorList>
    </citation>
    <scope>NUCLEOTIDE SEQUENCE [LARGE SCALE GENOMIC DNA]</scope>
    <source>
        <strain evidence="2 3">G-1-2-2</strain>
    </source>
</reference>
<dbReference type="Proteomes" id="UP000541185">
    <property type="component" value="Unassembled WGS sequence"/>
</dbReference>
<evidence type="ECO:0000256" key="1">
    <source>
        <dbReference type="SAM" id="SignalP"/>
    </source>
</evidence>
<keyword evidence="1" id="KW-0732">Signal</keyword>
<dbReference type="AlphaFoldDB" id="A0A848GVC5"/>
<proteinExistence type="predicted"/>
<protein>
    <submittedName>
        <fullName evidence="2">DUF3261 domain-containing protein</fullName>
    </submittedName>
</protein>